<dbReference type="PANTHER" id="PTHR24189">
    <property type="entry name" value="MYOTROPHIN"/>
    <property type="match status" value="1"/>
</dbReference>
<gene>
    <name evidence="4" type="ORF">A4W93_00610</name>
</gene>
<keyword evidence="1" id="KW-0677">Repeat</keyword>
<keyword evidence="2 3" id="KW-0040">ANK repeat</keyword>
<evidence type="ECO:0000313" key="5">
    <source>
        <dbReference type="Proteomes" id="UP000193427"/>
    </source>
</evidence>
<dbReference type="SMART" id="SM00248">
    <property type="entry name" value="ANK"/>
    <property type="match status" value="4"/>
</dbReference>
<dbReference type="SUPFAM" id="SSF48403">
    <property type="entry name" value="Ankyrin repeat"/>
    <property type="match status" value="1"/>
</dbReference>
<protein>
    <submittedName>
        <fullName evidence="4">Uncharacterized protein</fullName>
    </submittedName>
</protein>
<sequence length="397" mass="42773">MTAVALGTLADVHAQIDAGAALEVPDAWERTAWHIAIQSGDIDKAALVRDRGSNIHARGRCGRPPLFDAVECGHLAMLRWLIELGLAVDEADEFGGRALAHAAECDNVEAAALLIASGAALNPSEGGHLHPLYNASSRAMVNLLLDAGADPRELRDESRRLMVGLPAEGDSSALHAVTPDQFAQGAKRTFGTTNPTRVNLPFRMAMVTSGVTAYAAGDWFTDGGFDREPIWCAHRFGTSVSRLADGRIVWVAGEHEDAYDPDFCIYNDVIVFAPDGGIEIFDYPESVFPPTDFHTATVVGDAIWLIGSLGYHGRRQPGPTQVMRLDTVTMAIEQVSASGPSPGWLSGHRAHLRSPAEIVVSEGNVLSARSPDEQWEPLARVHVFDTVSCRWRLEEAG</sequence>
<evidence type="ECO:0000256" key="1">
    <source>
        <dbReference type="ARBA" id="ARBA00022737"/>
    </source>
</evidence>
<accession>A0A1W6L2T8</accession>
<dbReference type="InterPro" id="IPR036770">
    <property type="entry name" value="Ankyrin_rpt-contain_sf"/>
</dbReference>
<proteinExistence type="predicted"/>
<dbReference type="Proteomes" id="UP000193427">
    <property type="component" value="Chromosome"/>
</dbReference>
<dbReference type="InterPro" id="IPR015915">
    <property type="entry name" value="Kelch-typ_b-propeller"/>
</dbReference>
<dbReference type="AlphaFoldDB" id="A0A1W6L2T8"/>
<dbReference type="InterPro" id="IPR002110">
    <property type="entry name" value="Ankyrin_rpt"/>
</dbReference>
<reference evidence="4 5" key="1">
    <citation type="submission" date="2016-04" db="EMBL/GenBank/DDBJ databases">
        <title>Complete genome sequence of natural rubber-degrading, novel Gram-negative bacterium, Rhizobacter gummiphilus strain NS21.</title>
        <authorList>
            <person name="Tabata M."/>
            <person name="Kasai D."/>
            <person name="Fukuda M."/>
        </authorList>
    </citation>
    <scope>NUCLEOTIDE SEQUENCE [LARGE SCALE GENOMIC DNA]</scope>
    <source>
        <strain evidence="4 5">NS21</strain>
    </source>
</reference>
<dbReference type="Gene3D" id="2.120.10.80">
    <property type="entry name" value="Kelch-type beta propeller"/>
    <property type="match status" value="1"/>
</dbReference>
<feature type="repeat" description="ANK" evidence="3">
    <location>
        <begin position="61"/>
        <end position="93"/>
    </location>
</feature>
<evidence type="ECO:0000256" key="2">
    <source>
        <dbReference type="ARBA" id="ARBA00023043"/>
    </source>
</evidence>
<organism evidence="4 5">
    <name type="scientific">Piscinibacter gummiphilus</name>
    <dbReference type="NCBI Taxonomy" id="946333"/>
    <lineage>
        <taxon>Bacteria</taxon>
        <taxon>Pseudomonadati</taxon>
        <taxon>Pseudomonadota</taxon>
        <taxon>Betaproteobacteria</taxon>
        <taxon>Burkholderiales</taxon>
        <taxon>Sphaerotilaceae</taxon>
        <taxon>Piscinibacter</taxon>
    </lineage>
</organism>
<dbReference type="InterPro" id="IPR050745">
    <property type="entry name" value="Multifunctional_regulatory"/>
</dbReference>
<dbReference type="SUPFAM" id="SSF50965">
    <property type="entry name" value="Galactose oxidase, central domain"/>
    <property type="match status" value="1"/>
</dbReference>
<evidence type="ECO:0000313" key="4">
    <source>
        <dbReference type="EMBL" id="ARN18537.1"/>
    </source>
</evidence>
<keyword evidence="5" id="KW-1185">Reference proteome</keyword>
<dbReference type="Gene3D" id="1.25.40.20">
    <property type="entry name" value="Ankyrin repeat-containing domain"/>
    <property type="match status" value="1"/>
</dbReference>
<dbReference type="STRING" id="946333.A4W93_00610"/>
<dbReference type="Pfam" id="PF12796">
    <property type="entry name" value="Ank_2"/>
    <property type="match status" value="1"/>
</dbReference>
<dbReference type="PROSITE" id="PS50088">
    <property type="entry name" value="ANK_REPEAT"/>
    <property type="match status" value="1"/>
</dbReference>
<evidence type="ECO:0000256" key="3">
    <source>
        <dbReference type="PROSITE-ProRule" id="PRU00023"/>
    </source>
</evidence>
<dbReference type="InterPro" id="IPR011043">
    <property type="entry name" value="Gal_Oxase/kelch_b-propeller"/>
</dbReference>
<dbReference type="EMBL" id="CP015118">
    <property type="protein sequence ID" value="ARN18537.1"/>
    <property type="molecule type" value="Genomic_DNA"/>
</dbReference>
<dbReference type="KEGG" id="rgu:A4W93_00610"/>
<name>A0A1W6L2T8_9BURK</name>